<evidence type="ECO:0000313" key="2">
    <source>
        <dbReference type="Proteomes" id="UP000664417"/>
    </source>
</evidence>
<reference evidence="1" key="1">
    <citation type="submission" date="2021-03" db="EMBL/GenBank/DDBJ databases">
        <authorList>
            <person name="Wang G."/>
        </authorList>
    </citation>
    <scope>NUCLEOTIDE SEQUENCE</scope>
    <source>
        <strain evidence="1">KCTC 12899</strain>
    </source>
</reference>
<name>A0A8J7U7T1_9BACT</name>
<dbReference type="RefSeq" id="WP_207863476.1">
    <property type="nucleotide sequence ID" value="NZ_JAFREP010000057.1"/>
</dbReference>
<dbReference type="EMBL" id="JAFREP010000057">
    <property type="protein sequence ID" value="MBO1323324.1"/>
    <property type="molecule type" value="Genomic_DNA"/>
</dbReference>
<dbReference type="InterPro" id="IPR011990">
    <property type="entry name" value="TPR-like_helical_dom_sf"/>
</dbReference>
<dbReference type="Gene3D" id="1.25.40.10">
    <property type="entry name" value="Tetratricopeptide repeat domain"/>
    <property type="match status" value="1"/>
</dbReference>
<keyword evidence="2" id="KW-1185">Reference proteome</keyword>
<comment type="caution">
    <text evidence="1">The sequence shown here is derived from an EMBL/GenBank/DDBJ whole genome shotgun (WGS) entry which is preliminary data.</text>
</comment>
<dbReference type="Proteomes" id="UP000664417">
    <property type="component" value="Unassembled WGS sequence"/>
</dbReference>
<proteinExistence type="predicted"/>
<sequence>MQPYQIDYLNLLAQFYLRNNQCDRAATLWALLLMLQPDHPQTALALAFTHLRRGAYHDALSLARRYTRNALDLPLQIVAYYVKTRALYHLGEVQQSRYVARILCEKRKQYHG</sequence>
<protein>
    <submittedName>
        <fullName evidence="1">Uncharacterized protein</fullName>
    </submittedName>
</protein>
<evidence type="ECO:0000313" key="1">
    <source>
        <dbReference type="EMBL" id="MBO1323324.1"/>
    </source>
</evidence>
<dbReference type="AlphaFoldDB" id="A0A8J7U7T1"/>
<organism evidence="1 2">
    <name type="scientific">Acanthopleuribacter pedis</name>
    <dbReference type="NCBI Taxonomy" id="442870"/>
    <lineage>
        <taxon>Bacteria</taxon>
        <taxon>Pseudomonadati</taxon>
        <taxon>Acidobacteriota</taxon>
        <taxon>Holophagae</taxon>
        <taxon>Acanthopleuribacterales</taxon>
        <taxon>Acanthopleuribacteraceae</taxon>
        <taxon>Acanthopleuribacter</taxon>
    </lineage>
</organism>
<accession>A0A8J7U7T1</accession>
<dbReference type="SUPFAM" id="SSF48452">
    <property type="entry name" value="TPR-like"/>
    <property type="match status" value="1"/>
</dbReference>
<gene>
    <name evidence="1" type="ORF">J3U88_32965</name>
</gene>